<evidence type="ECO:0008006" key="3">
    <source>
        <dbReference type="Google" id="ProtNLM"/>
    </source>
</evidence>
<dbReference type="EMBL" id="JAYKBW010000002">
    <property type="protein sequence ID" value="MEB3074010.1"/>
    <property type="molecule type" value="Genomic_DNA"/>
</dbReference>
<proteinExistence type="predicted"/>
<organism evidence="1 2">
    <name type="scientific">Capnocytophaga gingivalis</name>
    <dbReference type="NCBI Taxonomy" id="1017"/>
    <lineage>
        <taxon>Bacteria</taxon>
        <taxon>Pseudomonadati</taxon>
        <taxon>Bacteroidota</taxon>
        <taxon>Flavobacteriia</taxon>
        <taxon>Flavobacteriales</taxon>
        <taxon>Flavobacteriaceae</taxon>
        <taxon>Capnocytophaga</taxon>
    </lineage>
</organism>
<protein>
    <recommendedName>
        <fullName evidence="3">Histone deacetylase domain-containing protein</fullName>
    </recommendedName>
</protein>
<comment type="caution">
    <text evidence="1">The sequence shown here is derived from an EMBL/GenBank/DDBJ whole genome shotgun (WGS) entry which is preliminary data.</text>
</comment>
<dbReference type="InterPro" id="IPR023696">
    <property type="entry name" value="Ureohydrolase_dom_sf"/>
</dbReference>
<sequence>MPMIAFDPIYTHPVPQNHRFPMEKYALLYEALLWEGIAEPTDFFTPEPASFEQLILVHSPTYVRQFLSLTLPQHEAIRIGFQQSEQLVNRTIP</sequence>
<name>A0ABU5Z514_9FLAO</name>
<dbReference type="Gene3D" id="3.40.800.20">
    <property type="entry name" value="Histone deacetylase domain"/>
    <property type="match status" value="1"/>
</dbReference>
<gene>
    <name evidence="1" type="ORF">VJJ08_01670</name>
</gene>
<reference evidence="1 2" key="1">
    <citation type="submission" date="2023-12" db="EMBL/GenBank/DDBJ databases">
        <title>Genomic sequences of Capnocytophaga and Parvimonas strains.</title>
        <authorList>
            <person name="Watt R.M."/>
            <person name="Wang M."/>
            <person name="Yang T."/>
            <person name="Tong W.M."/>
        </authorList>
    </citation>
    <scope>NUCLEOTIDE SEQUENCE [LARGE SCALE GENOMIC DNA]</scope>
    <source>
        <strain evidence="1 2">CCUG 13096</strain>
    </source>
</reference>
<dbReference type="InterPro" id="IPR037138">
    <property type="entry name" value="His_deacetylse_dom_sf"/>
</dbReference>
<evidence type="ECO:0000313" key="1">
    <source>
        <dbReference type="EMBL" id="MEB3074010.1"/>
    </source>
</evidence>
<keyword evidence="2" id="KW-1185">Reference proteome</keyword>
<dbReference type="Proteomes" id="UP001311730">
    <property type="component" value="Unassembled WGS sequence"/>
</dbReference>
<dbReference type="SUPFAM" id="SSF52768">
    <property type="entry name" value="Arginase/deacetylase"/>
    <property type="match status" value="1"/>
</dbReference>
<accession>A0ABU5Z514</accession>
<evidence type="ECO:0000313" key="2">
    <source>
        <dbReference type="Proteomes" id="UP001311730"/>
    </source>
</evidence>